<dbReference type="InterPro" id="IPR012341">
    <property type="entry name" value="6hp_glycosidase-like_sf"/>
</dbReference>
<dbReference type="SUPFAM" id="SSF48208">
    <property type="entry name" value="Six-hairpin glycosidases"/>
    <property type="match status" value="1"/>
</dbReference>
<keyword evidence="3" id="KW-0378">Hydrolase</keyword>
<dbReference type="Pfam" id="PF17390">
    <property type="entry name" value="Bac_rhamnosid_C"/>
    <property type="match status" value="1"/>
</dbReference>
<evidence type="ECO:0000256" key="1">
    <source>
        <dbReference type="ARBA" id="ARBA00001445"/>
    </source>
</evidence>
<gene>
    <name evidence="6" type="ORF">H5P28_17155</name>
</gene>
<dbReference type="InterPro" id="IPR035398">
    <property type="entry name" value="Bac_rhamnosid_C"/>
</dbReference>
<comment type="caution">
    <text evidence="6">The sequence shown here is derived from an EMBL/GenBank/DDBJ whole genome shotgun (WGS) entry which is preliminary data.</text>
</comment>
<dbReference type="GO" id="GO:0030596">
    <property type="term" value="F:alpha-L-rhamnosidase activity"/>
    <property type="evidence" value="ECO:0007669"/>
    <property type="project" value="UniProtKB-EC"/>
</dbReference>
<comment type="catalytic activity">
    <reaction evidence="1">
        <text>Hydrolysis of terminal non-reducing alpha-L-rhamnose residues in alpha-L-rhamnosides.</text>
        <dbReference type="EC" id="3.2.1.40"/>
    </reaction>
</comment>
<dbReference type="Gene3D" id="2.60.40.10">
    <property type="entry name" value="Immunoglobulins"/>
    <property type="match status" value="1"/>
</dbReference>
<dbReference type="EMBL" id="JACHVB010000060">
    <property type="protein sequence ID" value="MBC2595997.1"/>
    <property type="molecule type" value="Genomic_DNA"/>
</dbReference>
<dbReference type="Pfam" id="PF17389">
    <property type="entry name" value="Bac_rhamnosid6H"/>
    <property type="match status" value="1"/>
</dbReference>
<evidence type="ECO:0000256" key="2">
    <source>
        <dbReference type="ARBA" id="ARBA00012652"/>
    </source>
</evidence>
<keyword evidence="7" id="KW-1185">Reference proteome</keyword>
<feature type="domain" description="Alpha-L-rhamnosidase six-hairpin glycosidase" evidence="4">
    <location>
        <begin position="254"/>
        <end position="581"/>
    </location>
</feature>
<dbReference type="GO" id="GO:0005975">
    <property type="term" value="P:carbohydrate metabolic process"/>
    <property type="evidence" value="ECO:0007669"/>
    <property type="project" value="InterPro"/>
</dbReference>
<proteinExistence type="predicted"/>
<dbReference type="InterPro" id="IPR035396">
    <property type="entry name" value="Bac_rhamnosid6H"/>
</dbReference>
<protein>
    <recommendedName>
        <fullName evidence="2">alpha-L-rhamnosidase</fullName>
        <ecNumber evidence="2">3.2.1.40</ecNumber>
    </recommendedName>
</protein>
<dbReference type="Gene3D" id="1.50.10.10">
    <property type="match status" value="1"/>
</dbReference>
<evidence type="ECO:0000259" key="4">
    <source>
        <dbReference type="Pfam" id="PF17389"/>
    </source>
</evidence>
<accession>A0A842HKJ4</accession>
<sequence length="654" mass="72539">MCDLLAFPGLAELATTRPTFGWIVNAGLPGPSQEAYELLVMDASGSRVAWVSGPVSSAQSVGVSYEGRALKPGGSYRWRVRTWAARDGLPSLWSEEQCFRISPSAQTPVAEAVSHYPLQIEAVSPVLVRRIEGQGCFIDFGRQAFGWLELELECVAEASLLVRVGEACRGGAVDRNPPGNVRYKEVNLSVTPGRRIVRVETSPEAQNTGPKAIKLDDALGVVLPFRYVQIEGGAHAVTLVAATQKRVQYVFDDKAADFSSSSRELDRVWELCKYTVQATSYCGYYVDGDRERIPYEADAYINQCAHYALDREYSLARRTHEYLLKRPTWPTEWKQHSILIAWTDYEATGDDRLLRRHYETLKREKLLLIHAREDGLLETGHLSRGVPGGDDAGDIVDWPPVERDDYDFVEVNTVVNALHYRTLLIMARIAGVLGLDEDQAMYAAKAGRVHAAFNAHLFDEIAGAYMDGEGSAHSSLHANIFPLACGLVPAERSGRVVDFIKSRGITCSVYAVYYMLEGLFEAREADYAITLMAGRGLRSWQHMLERGATLTWEAWDESLKPNLDWNHAWATAPATMIARYVLGVRPLEVGYGQVLIDPQLGALNRIVGTVPTVRGPIKVKAWKEAGRVHCEAKVPANVRAEFGREVSAARLSIR</sequence>
<dbReference type="InterPro" id="IPR008928">
    <property type="entry name" value="6-hairpin_glycosidase_sf"/>
</dbReference>
<reference evidence="6 7" key="1">
    <citation type="submission" date="2020-07" db="EMBL/GenBank/DDBJ databases">
        <authorList>
            <person name="Feng X."/>
        </authorList>
    </citation>
    <scope>NUCLEOTIDE SEQUENCE [LARGE SCALE GENOMIC DNA]</scope>
    <source>
        <strain evidence="6 7">JCM31066</strain>
    </source>
</reference>
<evidence type="ECO:0000259" key="5">
    <source>
        <dbReference type="Pfam" id="PF17390"/>
    </source>
</evidence>
<dbReference type="PANTHER" id="PTHR33307:SF6">
    <property type="entry name" value="ALPHA-RHAMNOSIDASE (EUROFUNG)-RELATED"/>
    <property type="match status" value="1"/>
</dbReference>
<dbReference type="Gene3D" id="2.60.420.10">
    <property type="entry name" value="Maltose phosphorylase, domain 3"/>
    <property type="match status" value="1"/>
</dbReference>
<dbReference type="EC" id="3.2.1.40" evidence="2"/>
<dbReference type="Pfam" id="PF25788">
    <property type="entry name" value="Ig_Rha78A_N"/>
    <property type="match status" value="1"/>
</dbReference>
<dbReference type="AlphaFoldDB" id="A0A842HKJ4"/>
<dbReference type="PANTHER" id="PTHR33307">
    <property type="entry name" value="ALPHA-RHAMNOSIDASE (EUROFUNG)"/>
    <property type="match status" value="1"/>
</dbReference>
<dbReference type="InterPro" id="IPR013783">
    <property type="entry name" value="Ig-like_fold"/>
</dbReference>
<organism evidence="6 7">
    <name type="scientific">Ruficoccus amylovorans</name>
    <dbReference type="NCBI Taxonomy" id="1804625"/>
    <lineage>
        <taxon>Bacteria</taxon>
        <taxon>Pseudomonadati</taxon>
        <taxon>Verrucomicrobiota</taxon>
        <taxon>Opitutia</taxon>
        <taxon>Puniceicoccales</taxon>
        <taxon>Cerasicoccaceae</taxon>
        <taxon>Ruficoccus</taxon>
    </lineage>
</organism>
<evidence type="ECO:0000313" key="6">
    <source>
        <dbReference type="EMBL" id="MBC2595997.1"/>
    </source>
</evidence>
<evidence type="ECO:0000256" key="3">
    <source>
        <dbReference type="ARBA" id="ARBA00022801"/>
    </source>
</evidence>
<name>A0A842HKJ4_9BACT</name>
<feature type="domain" description="Alpha-L-rhamnosidase C-terminal" evidence="5">
    <location>
        <begin position="583"/>
        <end position="641"/>
    </location>
</feature>
<evidence type="ECO:0000313" key="7">
    <source>
        <dbReference type="Proteomes" id="UP000546464"/>
    </source>
</evidence>
<dbReference type="InterPro" id="IPR016007">
    <property type="entry name" value="Alpha_rhamnosid"/>
</dbReference>
<dbReference type="Proteomes" id="UP000546464">
    <property type="component" value="Unassembled WGS sequence"/>
</dbReference>